<dbReference type="AlphaFoldDB" id="A0A2Z3HNF9"/>
<dbReference type="InterPro" id="IPR036318">
    <property type="entry name" value="FAD-bd_PCMH-like_sf"/>
</dbReference>
<dbReference type="RefSeq" id="WP_110449371.1">
    <property type="nucleotide sequence ID" value="NZ_CP029479.1"/>
</dbReference>
<dbReference type="SUPFAM" id="SSF55447">
    <property type="entry name" value="CO dehydrogenase flavoprotein C-terminal domain-like"/>
    <property type="match status" value="1"/>
</dbReference>
<dbReference type="SMART" id="SM01092">
    <property type="entry name" value="CO_deh_flav_C"/>
    <property type="match status" value="1"/>
</dbReference>
<dbReference type="InterPro" id="IPR016166">
    <property type="entry name" value="FAD-bd_PCMH"/>
</dbReference>
<dbReference type="SUPFAM" id="SSF56176">
    <property type="entry name" value="FAD-binding/transporter-associated domain-like"/>
    <property type="match status" value="1"/>
</dbReference>
<dbReference type="InterPro" id="IPR005107">
    <property type="entry name" value="CO_DH_flav_C"/>
</dbReference>
<reference evidence="5" key="1">
    <citation type="submission" date="2018-05" db="EMBL/GenBank/DDBJ databases">
        <title>Genome sequencing of Phenylobacterium sp. HYN0004.</title>
        <authorList>
            <person name="Yi H."/>
            <person name="Baek C."/>
        </authorList>
    </citation>
    <scope>NUCLEOTIDE SEQUENCE [LARGE SCALE GENOMIC DNA]</scope>
    <source>
        <strain evidence="5">HYN0004</strain>
    </source>
</reference>
<dbReference type="GO" id="GO:0016491">
    <property type="term" value="F:oxidoreductase activity"/>
    <property type="evidence" value="ECO:0007669"/>
    <property type="project" value="InterPro"/>
</dbReference>
<keyword evidence="2" id="KW-0274">FAD</keyword>
<keyword evidence="1" id="KW-0285">Flavoprotein</keyword>
<name>A0A2Z3HNF9_9CAUL</name>
<dbReference type="Gene3D" id="3.30.43.10">
    <property type="entry name" value="Uridine Diphospho-n-acetylenolpyruvylglucosamine Reductase, domain 2"/>
    <property type="match status" value="1"/>
</dbReference>
<dbReference type="Pfam" id="PF00941">
    <property type="entry name" value="FAD_binding_5"/>
    <property type="match status" value="1"/>
</dbReference>
<protein>
    <submittedName>
        <fullName evidence="4">Xanthine dehydrogenase</fullName>
    </submittedName>
</protein>
<dbReference type="EMBL" id="CP029479">
    <property type="protein sequence ID" value="AWM76802.1"/>
    <property type="molecule type" value="Genomic_DNA"/>
</dbReference>
<organism evidence="4 5">
    <name type="scientific">Phenylobacterium parvum</name>
    <dbReference type="NCBI Taxonomy" id="2201350"/>
    <lineage>
        <taxon>Bacteria</taxon>
        <taxon>Pseudomonadati</taxon>
        <taxon>Pseudomonadota</taxon>
        <taxon>Alphaproteobacteria</taxon>
        <taxon>Caulobacterales</taxon>
        <taxon>Caulobacteraceae</taxon>
        <taxon>Phenylobacterium</taxon>
    </lineage>
</organism>
<dbReference type="Proteomes" id="UP000247763">
    <property type="component" value="Chromosome"/>
</dbReference>
<dbReference type="InterPro" id="IPR051312">
    <property type="entry name" value="Diverse_Substr_Oxidored"/>
</dbReference>
<dbReference type="KEGG" id="phb:HYN04_02915"/>
<evidence type="ECO:0000313" key="5">
    <source>
        <dbReference type="Proteomes" id="UP000247763"/>
    </source>
</evidence>
<sequence length="314" mass="32673">MKPFAYERARDVDHALSLVAASPGARFLAGGTNLLDLMKLEIEQPPRLIDVGRLRLADIAETAGGGLRIGALASNTAVASDPRVRRRYPALARAILAGGSVQLRNKATVGGNLMQRTRCPYFMDAAKPCNKRLPGSGCSAMDGLSSTLALFGASEMCIAVSPSDMSVALAAFDAVAETVRADGSVQRRPVETLHRLPDEAPQVDTDLAPDELILAVELPPPPEGGQAWRKVRARASYTGALASVAVAGDRVALGAVAARPWRARTAETALADGASPAEAVGAELAAAVGQAGRKSLVRRLAADVIRQAREGVGS</sequence>
<gene>
    <name evidence="4" type="ORF">HYN04_02915</name>
</gene>
<evidence type="ECO:0000259" key="3">
    <source>
        <dbReference type="PROSITE" id="PS51387"/>
    </source>
</evidence>
<dbReference type="Gene3D" id="3.30.465.10">
    <property type="match status" value="2"/>
</dbReference>
<dbReference type="Gene3D" id="3.30.390.50">
    <property type="entry name" value="CO dehydrogenase flavoprotein, C-terminal domain"/>
    <property type="match status" value="1"/>
</dbReference>
<dbReference type="InterPro" id="IPR002346">
    <property type="entry name" value="Mopterin_DH_FAD-bd"/>
</dbReference>
<dbReference type="PANTHER" id="PTHR42659:SF1">
    <property type="entry name" value="OXIDOREDUCTASE"/>
    <property type="match status" value="1"/>
</dbReference>
<dbReference type="PANTHER" id="PTHR42659">
    <property type="entry name" value="XANTHINE DEHYDROGENASE SUBUNIT C-RELATED"/>
    <property type="match status" value="1"/>
</dbReference>
<dbReference type="InterPro" id="IPR016169">
    <property type="entry name" value="FAD-bd_PCMH_sub2"/>
</dbReference>
<evidence type="ECO:0000256" key="2">
    <source>
        <dbReference type="ARBA" id="ARBA00022827"/>
    </source>
</evidence>
<proteinExistence type="predicted"/>
<dbReference type="GO" id="GO:0071949">
    <property type="term" value="F:FAD binding"/>
    <property type="evidence" value="ECO:0007669"/>
    <property type="project" value="InterPro"/>
</dbReference>
<dbReference type="OrthoDB" id="9814706at2"/>
<feature type="domain" description="FAD-binding PCMH-type" evidence="3">
    <location>
        <begin position="1"/>
        <end position="223"/>
    </location>
</feature>
<accession>A0A2Z3HNF9</accession>
<dbReference type="InterPro" id="IPR036683">
    <property type="entry name" value="CO_DH_flav_C_dom_sf"/>
</dbReference>
<dbReference type="InterPro" id="IPR016167">
    <property type="entry name" value="FAD-bd_PCMH_sub1"/>
</dbReference>
<dbReference type="PROSITE" id="PS51387">
    <property type="entry name" value="FAD_PCMH"/>
    <property type="match status" value="1"/>
</dbReference>
<evidence type="ECO:0000313" key="4">
    <source>
        <dbReference type="EMBL" id="AWM76802.1"/>
    </source>
</evidence>
<keyword evidence="5" id="KW-1185">Reference proteome</keyword>
<evidence type="ECO:0000256" key="1">
    <source>
        <dbReference type="ARBA" id="ARBA00022630"/>
    </source>
</evidence>